<name>A0A368ZRN2_9GAMM</name>
<dbReference type="InterPro" id="IPR050204">
    <property type="entry name" value="AraC_XylS_family_regulators"/>
</dbReference>
<dbReference type="AlphaFoldDB" id="A0A368ZRN2"/>
<evidence type="ECO:0000313" key="5">
    <source>
        <dbReference type="EMBL" id="RCW95352.1"/>
    </source>
</evidence>
<evidence type="ECO:0000259" key="4">
    <source>
        <dbReference type="PROSITE" id="PS01124"/>
    </source>
</evidence>
<dbReference type="InterPro" id="IPR046532">
    <property type="entry name" value="DUF6597"/>
</dbReference>
<gene>
    <name evidence="5" type="ORF">DFP77_13915</name>
</gene>
<dbReference type="InterPro" id="IPR009057">
    <property type="entry name" value="Homeodomain-like_sf"/>
</dbReference>
<organism evidence="5 6">
    <name type="scientific">Marinomonas foliarum</name>
    <dbReference type="NCBI Taxonomy" id="491950"/>
    <lineage>
        <taxon>Bacteria</taxon>
        <taxon>Pseudomonadati</taxon>
        <taxon>Pseudomonadota</taxon>
        <taxon>Gammaproteobacteria</taxon>
        <taxon>Oceanospirillales</taxon>
        <taxon>Oceanospirillaceae</taxon>
        <taxon>Marinomonas</taxon>
    </lineage>
</organism>
<dbReference type="SMART" id="SM00342">
    <property type="entry name" value="HTH_ARAC"/>
    <property type="match status" value="1"/>
</dbReference>
<dbReference type="OrthoDB" id="9809338at2"/>
<protein>
    <submittedName>
        <fullName evidence="5">Helix-turn-helix protein</fullName>
    </submittedName>
</protein>
<keyword evidence="3" id="KW-0804">Transcription</keyword>
<evidence type="ECO:0000256" key="1">
    <source>
        <dbReference type="ARBA" id="ARBA00023015"/>
    </source>
</evidence>
<evidence type="ECO:0000256" key="2">
    <source>
        <dbReference type="ARBA" id="ARBA00023125"/>
    </source>
</evidence>
<evidence type="ECO:0000256" key="3">
    <source>
        <dbReference type="ARBA" id="ARBA00023163"/>
    </source>
</evidence>
<dbReference type="SUPFAM" id="SSF46689">
    <property type="entry name" value="Homeodomain-like"/>
    <property type="match status" value="1"/>
</dbReference>
<dbReference type="Pfam" id="PF12833">
    <property type="entry name" value="HTH_18"/>
    <property type="match status" value="1"/>
</dbReference>
<comment type="caution">
    <text evidence="5">The sequence shown here is derived from an EMBL/GenBank/DDBJ whole genome shotgun (WGS) entry which is preliminary data.</text>
</comment>
<dbReference type="EMBL" id="QPJQ01000039">
    <property type="protein sequence ID" value="RCW95352.1"/>
    <property type="molecule type" value="Genomic_DNA"/>
</dbReference>
<dbReference type="Gene3D" id="1.10.10.60">
    <property type="entry name" value="Homeodomain-like"/>
    <property type="match status" value="1"/>
</dbReference>
<dbReference type="PANTHER" id="PTHR46796">
    <property type="entry name" value="HTH-TYPE TRANSCRIPTIONAL ACTIVATOR RHAS-RELATED"/>
    <property type="match status" value="1"/>
</dbReference>
<dbReference type="PROSITE" id="PS01124">
    <property type="entry name" value="HTH_ARAC_FAMILY_2"/>
    <property type="match status" value="1"/>
</dbReference>
<sequence length="257" mass="29085">MLSPLLFDIRFPQGPLSLWVQAIWSAQIPMDQQGVTRRLVADAGSGILFNLGEPIRVDQEVWNDPVIFQSTNRQAHIIHLPTGANLIGVRFQPGMGGLLQTELAALEGNIGSWQSSEFIQSLLVQLKSILSVEERINLLDKAFDHVTSGSAYDHDPVVKAVELLQQSSRVDLLDSLPLSQRQIERQFQTRLSMSPKYFQRLRRVRAVLLALKMEENHVKLAELAVEYGFSDQAHMTRECQLIAGITPKRFMKSRFLR</sequence>
<dbReference type="Pfam" id="PF20240">
    <property type="entry name" value="DUF6597"/>
    <property type="match status" value="1"/>
</dbReference>
<dbReference type="RefSeq" id="WP_114413369.1">
    <property type="nucleotide sequence ID" value="NZ_QPJQ01000039.1"/>
</dbReference>
<dbReference type="InterPro" id="IPR018060">
    <property type="entry name" value="HTH_AraC"/>
</dbReference>
<evidence type="ECO:0000313" key="6">
    <source>
        <dbReference type="Proteomes" id="UP000253506"/>
    </source>
</evidence>
<proteinExistence type="predicted"/>
<dbReference type="Proteomes" id="UP000253506">
    <property type="component" value="Unassembled WGS sequence"/>
</dbReference>
<reference evidence="5 6" key="1">
    <citation type="submission" date="2018-07" db="EMBL/GenBank/DDBJ databases">
        <title>Genomic Encyclopedia of Type Strains, Phase III (KMG-III): the genomes of soil and plant-associated and newly described type strains.</title>
        <authorList>
            <person name="Whitman W."/>
        </authorList>
    </citation>
    <scope>NUCLEOTIDE SEQUENCE [LARGE SCALE GENOMIC DNA]</scope>
    <source>
        <strain evidence="5 6">CECT 7731</strain>
    </source>
</reference>
<accession>A0A368ZRN2</accession>
<feature type="domain" description="HTH araC/xylS-type" evidence="4">
    <location>
        <begin position="171"/>
        <end position="253"/>
    </location>
</feature>
<dbReference type="GO" id="GO:0043565">
    <property type="term" value="F:sequence-specific DNA binding"/>
    <property type="evidence" value="ECO:0007669"/>
    <property type="project" value="InterPro"/>
</dbReference>
<keyword evidence="2" id="KW-0238">DNA-binding</keyword>
<dbReference type="GO" id="GO:0003700">
    <property type="term" value="F:DNA-binding transcription factor activity"/>
    <property type="evidence" value="ECO:0007669"/>
    <property type="project" value="InterPro"/>
</dbReference>
<keyword evidence="1" id="KW-0805">Transcription regulation</keyword>